<accession>A0ABW9LKQ5</accession>
<sequence>MFEQRDRWMEELREHIDQKELVTCASGHMPLTAIVAEIAEACSDPRPHDGGNIRDWRSIDSDLADSLDWIGPELGALIGGLGQAIRQTITGGLLFTKPNGKLGLDDTKRPVVGAATAALTAILGDDDLLVAAWRDLVVACGNVDHTVYPYERIRYLRDTVIGLSEYRKQGRGFGSPVGSAVDVLFGTESGVRYAREMVGDPIDNGPYDPNASAGLTDSQLADLAERCIVTGPPPAGEYVVWFRISPAFIPAVDCVTHGDVTFYHAQTLAGSLTDYERARALAVVPEELLTDEISELQLSDKVNDYRGFQFEAQLVYARVAVRNVERHRATDVARTYLDTVLAVVGVPDGMWRVLGGHLLFAVGAPPPWIPAEWGPKEPQPEPVFYQNDFVTTRLREMTADGHVITAAAAEELQKVLRLEKGLDNAPRSDPEAIVMAAVRAIEHANTWVTPTPGRNWYDFAVEYFGDGYTVEALANRVVNDVYTAVQLRPDRSPGAATPTELGVIREDITVHTGYGERIDKLKTPPHVSTLKTIYADHPLARRLAETEQFLTDSAVLGTTFDVEKQHVSNRVERLRRTRNAAIHGGVLSEAACATIADFAVYLARMALNAAVWAIVTGQPVSAHMTQRRDDYRQQIRRLKQGGDVANLFKLT</sequence>
<gene>
    <name evidence="1" type="ORF">ACK4CT_35545</name>
</gene>
<dbReference type="EMBL" id="JBKBDD010000025">
    <property type="protein sequence ID" value="MFN6548482.1"/>
    <property type="molecule type" value="Genomic_DNA"/>
</dbReference>
<protein>
    <recommendedName>
        <fullName evidence="3">Apea-like HEPN domain-containing protein</fullName>
    </recommendedName>
</protein>
<evidence type="ECO:0008006" key="3">
    <source>
        <dbReference type="Google" id="ProtNLM"/>
    </source>
</evidence>
<proteinExistence type="predicted"/>
<name>A0ABW9LKQ5_9MYCO</name>
<evidence type="ECO:0000313" key="1">
    <source>
        <dbReference type="EMBL" id="MFN6548482.1"/>
    </source>
</evidence>
<organism evidence="1 2">
    <name type="scientific">Mycolicibacterium nivoides</name>
    <dbReference type="NCBI Taxonomy" id="2487344"/>
    <lineage>
        <taxon>Bacteria</taxon>
        <taxon>Bacillati</taxon>
        <taxon>Actinomycetota</taxon>
        <taxon>Actinomycetes</taxon>
        <taxon>Mycobacteriales</taxon>
        <taxon>Mycobacteriaceae</taxon>
        <taxon>Mycolicibacterium</taxon>
    </lineage>
</organism>
<keyword evidence="2" id="KW-1185">Reference proteome</keyword>
<reference evidence="1 2" key="1">
    <citation type="submission" date="2024-12" db="EMBL/GenBank/DDBJ databases">
        <title>The coexistence of Mycolicibacterium septicum and Mycolicibacterium nivoides in clinical samples.</title>
        <authorList>
            <person name="Wang C."/>
            <person name="Feng Y."/>
            <person name="Zong Z."/>
        </authorList>
    </citation>
    <scope>NUCLEOTIDE SEQUENCE [LARGE SCALE GENOMIC DNA]</scope>
    <source>
        <strain evidence="1 2">120309</strain>
    </source>
</reference>
<comment type="caution">
    <text evidence="1">The sequence shown here is derived from an EMBL/GenBank/DDBJ whole genome shotgun (WGS) entry which is preliminary data.</text>
</comment>
<dbReference type="Proteomes" id="UP001635816">
    <property type="component" value="Unassembled WGS sequence"/>
</dbReference>
<dbReference type="RefSeq" id="WP_235624421.1">
    <property type="nucleotide sequence ID" value="NZ_JBKBDD010000025.1"/>
</dbReference>
<evidence type="ECO:0000313" key="2">
    <source>
        <dbReference type="Proteomes" id="UP001635816"/>
    </source>
</evidence>